<feature type="compositionally biased region" description="Low complexity" evidence="1">
    <location>
        <begin position="574"/>
        <end position="585"/>
    </location>
</feature>
<feature type="compositionally biased region" description="Pro residues" evidence="1">
    <location>
        <begin position="718"/>
        <end position="730"/>
    </location>
</feature>
<dbReference type="SMART" id="SM00710">
    <property type="entry name" value="PbH1"/>
    <property type="match status" value="7"/>
</dbReference>
<dbReference type="OrthoDB" id="548621at2759"/>
<feature type="region of interest" description="Disordered" evidence="1">
    <location>
        <begin position="716"/>
        <end position="791"/>
    </location>
</feature>
<feature type="compositionally biased region" description="Low complexity" evidence="1">
    <location>
        <begin position="181"/>
        <end position="196"/>
    </location>
</feature>
<feature type="region of interest" description="Disordered" evidence="1">
    <location>
        <begin position="1969"/>
        <end position="1993"/>
    </location>
</feature>
<sequence length="3086" mass="311705">MGTTTTGGGGSGGGGQRHQLQQQQHRQRGVMRNASVGATPPSAAQQQQQLPRLLLAARGPGVFRWPHKAEEDLPHDPHFGEAVAIDGCGRRIISRCGGLLLHLPGLPPPTPASRVHHDGAGALQPPHTPPAAAAGSSTAAAAVTAAAGANNNDFDAAAGDDAKPALGVGLLGSSFAAGRGGAASSSFAAGHGSHGSPQKAPAPAEDVQQQQQSQPPPPPPQQQQQQPQVVEALVVEPLDVRELASKWLPALYLPPPPTVPPPRGCACVPTAGPGEKPTASTAGDAAAAVAADGGSGAAAGAAAAADAAAAVSATRSIAFGVTAASAYQQQGSALGVGSTIGATLLPAAAGSAAAAGAVPAAAAGGMPAAAAAAATVARLEHQYDGYLLPYPLYMYGNNNDVYDDSGLLLICGDMSDGGSSSSLGGGLVAARYNNNDRHDDYLHEDDIVAVATLLLPRLAHAGTRDRPWCEGGAAVCRGSTTAESRYEHVSLTSGNGLVYTFGGRKGAWPADIAPSSTIEEVDMRSLSLRSQAISGWQNVSGRAGHTMIEYQDAAGRRHLVIFGGVMYDATAAASSSSSSSSSDTSGGAGGGSSSVSTADPAANETLLNDVASVGLQDFAWVPHKPTGTAPRARKHASAVLWGTEVMLVFGGVLADGTTSSELWAYNITERRWLGQVTPQTSSYGDSPPALRSAALAVSGSTLLVYGGYKNTVLTVYAPSPPPPPPSPPTQVGPGGGGSSTGGNGTGGATGGAAGRRRGLAAADSPPPPPPSPSPPSPRPPSPPRPPPTVSLSQFQLSKALWAVDIRLAPWSPPAYVATWVRASVSMTTPQPDGSSAAASDGVLLAGFDASLSTSEEPHSLAVYVAGGCKSSKLETQSTWRGWYARYSNTAAYNITAAVSAFTDAVTAAAAAAKAGTAIPSLSFAVTLSRSRLFAHPDLLSGSGTSWVNADGGSVDLTTGQVSPLPGSLNPAFVRSQAWVINADGSGMATGGYRDADAGTDVVVTSRRLQLKWRSGGTWLPDGASLKHAFFESSSATSVMVSMLPLSLAEQPVTYGGAGAGAGAGASGNGSSSGSSSASGGAGGGKSKTGLIFLGKYDTTSSEQPEVSVGLVADAATYALTPLCAPDPASSCISVSASFTGPMRPPRREWYAAAPLAASYSGSAYDGSGSTSYSIATPLVLMYGGVAVTGGPPPGKRPEMNSGGGAAILRTALVGCDTRNQVPTNDWSTYSTCAWTKISSSVTLKTGGTGTTSSTSPAGGTTTTTGSTTPTLTAGRRRQLLAAAAAAAAAAEGGSGSTATATAAVASEEEASVEQMAAAAAESVLAAGAAAATTSAARLTLTDELDGSADATGFDDYGDGDAESSESRTNHETCSCASSGGASSSGAEGRLQWRRRQMAAAGATAARRVLQDGTSTATRTYYDSATVVAYQVDGSLPLAVRAKRGSPALVYDDVLNLRTGGSGHSPGPRVGASLSLLTGGDGRSVLLFGGATFNKTAAMANDNAVTTDELTLGADIHFLRYYGGGEPVQPLPASGVRDCPQDYTLAAIQPAGNGSSSSNSSSSNSSSGVISACVSAAPFVWGYDSSPLPASAPIAIPTIPDLPTALTTTFSCSSSRVVRVEVVASSSQMGASQAGVRITTWNGTVLMQTDGLSTSAGGMSALPSPPGTVTVLGTVELPPGLIQVWMTAFDGLGWTRDEDGMGPAAACCGATNKTCCPQLRLYSVGCNTYLTGFGSAEAMWDVGSANRRSPDYGVFRKVFAVAVAPTSASLPSGASASYLQYPFAQRGSYLHSFELRPAAGSPLPPPRHRHAAVFVNDSSMASNFGTMGVLLVYGGASSYTGVSNPGNRLSDTWVFCLANNTWMQLRPAGSPPPALVDAAITAVESQVFLGGGEYYNAASGTWQQDSSVYQLDLGLGAFYWRKLTGGANIYNTSSSSHSAYSMAYVKEANQVAFSTPTDLLMIPITIRSTVDTRGSGSSSSSSGNSSSSSSADSANAQLAGMTSVSTKSLSPLLSSMYDGDTALLTSVDLVNVTYNQPVAITAAILVQGRFSKPSKGSSKSTRLGARLLRELGHAEVMGLRRPLAVGDDGSNDASGNDAASSWQGERLGEQPPITVAPGGRRRLKLVYDGELDDFSLHHEEASTADSVGDGMSVGGRRLQQADPPPPPSPAPPPSPSPLPPPAPPPSPAPPSPSPPPPPLVTLKPWAAATAAAAWSAASNDQLLTTYLEGIALTVVDCNGNDNAMIVQQPGAVFQNLLFRNCAATAVVVDTGSTATTVRFANCVFLNNNGTRGGALRVAAGSNVSLADCFFLGNQAAYGGAVYVEAGAVLATMDGVLLMRNGNGPTSQAGGGLYAAPGSCVASLYGSAFDGNGNIRGLAANGTAAAGGTSTGGGVMLQQPACATDISRCAFARNAAGTGAGVSITSVDSILTLTISRCTFGSNNATSYGGGGLALQVIYGGISLTNVTFDDNVAAKRGGGVFSSNVRLLNATDCTFTRNGVRLGTGGGWCAEKEGSIRIDRAAVQANDALYGGGFSFSRDLTVNLTDSVFEDNLAVHAGALEASSCTWLQLDRCRFRNNSALSAGGVSIMQTSSGVRLNNCTFLANRLVVNSSMGVSAGETCGRHGVGGGGGACFDVSADVVISGGVWENNTATNGGAMWVAQKCNPIIDDTCGYVRLYGVTLRDNLADGGGGGAAFLYEANDLLASCDLFPNSTAASDLSTADDLFALAVPMTPLAAASDALVVAAASSSNSSSNSSSSSSGVLGNNATVVSVCGGAWAGNRAQYGALLATTAAAVTVVEPAGAFKSSYRSNDLLPVLVEVVDAFGQRITGGSTEAAATLGAVAATTQPLGVTTQSATGGLAGFVSLRVREVPGNYSFNISVSGTFHALAPEPLAVVVRRCWVGEVEKEADLCVPCAAGTFSFAPDNATCDACPEHAECAPNSTVADSGFIVLHEDGYWRSSPFSPQVLECPNSDACTYDGNASVAAVPWVNGSRQEVLLAALHQINARGPTAVSPNASAGALALWRQVQCSEGYTGNVCGGCLSGYGITGDATCSKCPNKSLNTLYFFLVSLINVFMIMITVSGNK</sequence>
<dbReference type="SUPFAM" id="SSF51126">
    <property type="entry name" value="Pectin lyase-like"/>
    <property type="match status" value="2"/>
</dbReference>
<evidence type="ECO:0000256" key="2">
    <source>
        <dbReference type="SAM" id="Phobius"/>
    </source>
</evidence>
<evidence type="ECO:0000313" key="3">
    <source>
        <dbReference type="EMBL" id="KAG2429161.1"/>
    </source>
</evidence>
<keyword evidence="2" id="KW-1133">Transmembrane helix</keyword>
<dbReference type="Gene3D" id="2.120.10.80">
    <property type="entry name" value="Kelch-type beta propeller"/>
    <property type="match status" value="2"/>
</dbReference>
<feature type="region of interest" description="Disordered" evidence="1">
    <location>
        <begin position="1060"/>
        <end position="1083"/>
    </location>
</feature>
<feature type="compositionally biased region" description="Gly residues" evidence="1">
    <location>
        <begin position="732"/>
        <end position="753"/>
    </location>
</feature>
<name>A0A835VXZ5_9CHLO</name>
<feature type="compositionally biased region" description="Gly residues" evidence="1">
    <location>
        <begin position="1"/>
        <end position="16"/>
    </location>
</feature>
<feature type="compositionally biased region" description="Low complexity" evidence="1">
    <location>
        <begin position="1373"/>
        <end position="1386"/>
    </location>
</feature>
<feature type="transmembrane region" description="Helical" evidence="2">
    <location>
        <begin position="3064"/>
        <end position="3082"/>
    </location>
</feature>
<dbReference type="Pfam" id="PF24681">
    <property type="entry name" value="Kelch_KLHDC2_KLHL20_DRC7"/>
    <property type="match status" value="1"/>
</dbReference>
<feature type="region of interest" description="Disordered" evidence="1">
    <location>
        <begin position="1347"/>
        <end position="1388"/>
    </location>
</feature>
<feature type="region of interest" description="Disordered" evidence="1">
    <location>
        <begin position="1243"/>
        <end position="1272"/>
    </location>
</feature>
<keyword evidence="4" id="KW-1185">Reference proteome</keyword>
<feature type="compositionally biased region" description="Pro residues" evidence="1">
    <location>
        <begin position="2161"/>
        <end position="2196"/>
    </location>
</feature>
<dbReference type="InterPro" id="IPR011050">
    <property type="entry name" value="Pectin_lyase_fold/virulence"/>
</dbReference>
<feature type="compositionally biased region" description="Low complexity" evidence="1">
    <location>
        <begin position="1068"/>
        <end position="1078"/>
    </location>
</feature>
<dbReference type="Proteomes" id="UP000613740">
    <property type="component" value="Unassembled WGS sequence"/>
</dbReference>
<keyword evidence="2" id="KW-0472">Membrane</keyword>
<protein>
    <submittedName>
        <fullName evidence="3">Uncharacterized protein</fullName>
    </submittedName>
</protein>
<comment type="caution">
    <text evidence="3">The sequence shown here is derived from an EMBL/GenBank/DDBJ whole genome shotgun (WGS) entry which is preliminary data.</text>
</comment>
<evidence type="ECO:0000313" key="4">
    <source>
        <dbReference type="Proteomes" id="UP000613740"/>
    </source>
</evidence>
<feature type="region of interest" description="Disordered" evidence="1">
    <location>
        <begin position="2137"/>
        <end position="2196"/>
    </location>
</feature>
<gene>
    <name evidence="3" type="ORF">HYH02_014096</name>
</gene>
<dbReference type="PANTHER" id="PTHR11319">
    <property type="entry name" value="G PROTEIN-COUPLED RECEPTOR-RELATED"/>
    <property type="match status" value="1"/>
</dbReference>
<feature type="compositionally biased region" description="Low complexity" evidence="1">
    <location>
        <begin position="1973"/>
        <end position="1993"/>
    </location>
</feature>
<proteinExistence type="predicted"/>
<feature type="region of interest" description="Disordered" evidence="1">
    <location>
        <begin position="574"/>
        <end position="599"/>
    </location>
</feature>
<dbReference type="InterPro" id="IPR015915">
    <property type="entry name" value="Kelch-typ_b-propeller"/>
</dbReference>
<feature type="region of interest" description="Disordered" evidence="1">
    <location>
        <begin position="181"/>
        <end position="228"/>
    </location>
</feature>
<dbReference type="SUPFAM" id="SSF117281">
    <property type="entry name" value="Kelch motif"/>
    <property type="match status" value="2"/>
</dbReference>
<organism evidence="3 4">
    <name type="scientific">Chlamydomonas schloesseri</name>
    <dbReference type="NCBI Taxonomy" id="2026947"/>
    <lineage>
        <taxon>Eukaryota</taxon>
        <taxon>Viridiplantae</taxon>
        <taxon>Chlorophyta</taxon>
        <taxon>core chlorophytes</taxon>
        <taxon>Chlorophyceae</taxon>
        <taxon>CS clade</taxon>
        <taxon>Chlamydomonadales</taxon>
        <taxon>Chlamydomonadaceae</taxon>
        <taxon>Chlamydomonas</taxon>
    </lineage>
</organism>
<accession>A0A835VXZ5</accession>
<dbReference type="InterPro" id="IPR006626">
    <property type="entry name" value="PbH1"/>
</dbReference>
<evidence type="ECO:0000256" key="1">
    <source>
        <dbReference type="SAM" id="MobiDB-lite"/>
    </source>
</evidence>
<feature type="compositionally biased region" description="Pro residues" evidence="1">
    <location>
        <begin position="764"/>
        <end position="788"/>
    </location>
</feature>
<feature type="region of interest" description="Disordered" evidence="1">
    <location>
        <begin position="2082"/>
        <end position="2115"/>
    </location>
</feature>
<keyword evidence="2" id="KW-0812">Transmembrane</keyword>
<reference evidence="3" key="1">
    <citation type="journal article" date="2020" name="bioRxiv">
        <title>Comparative genomics of Chlamydomonas.</title>
        <authorList>
            <person name="Craig R.J."/>
            <person name="Hasan A.R."/>
            <person name="Ness R.W."/>
            <person name="Keightley P.D."/>
        </authorList>
    </citation>
    <scope>NUCLEOTIDE SEQUENCE</scope>
    <source>
        <strain evidence="3">CCAP 11/173</strain>
    </source>
</reference>
<dbReference type="PANTHER" id="PTHR11319:SF35">
    <property type="entry name" value="OUTER MEMBRANE PROTEIN PMPC-RELATED"/>
    <property type="match status" value="1"/>
</dbReference>
<feature type="region of interest" description="Disordered" evidence="1">
    <location>
        <begin position="1"/>
        <end position="48"/>
    </location>
</feature>
<dbReference type="EMBL" id="JAEHOD010000087">
    <property type="protein sequence ID" value="KAG2429161.1"/>
    <property type="molecule type" value="Genomic_DNA"/>
</dbReference>
<feature type="region of interest" description="Disordered" evidence="1">
    <location>
        <begin position="110"/>
        <end position="136"/>
    </location>
</feature>
<feature type="compositionally biased region" description="Low complexity" evidence="1">
    <location>
        <begin position="2085"/>
        <end position="2100"/>
    </location>
</feature>